<dbReference type="GeneID" id="19125110"/>
<sequence>MDAERSKNASHSKTTKVSLTKTTLPAKSTSAPQKDKGVSEFTRGCGDAATLLSVKLHLSPRNGVKKSHGERASDTHPLNVAFKNASSDYRRHLYQTASLKTNNILKSLLTTLHESIPQTVLPSGSSKNASTSPLKFEGQVVSFDQTLEIRMLHYEALIAAQTEEVTELQKAWQAVVGEIRKLGAVYLGEKAMQDLLFAPTTGQQQGPDDSAAPLQPQYSSSPSKSTDVESTLFVPEHGISPLSKQKKYKYGASNPTSFPHFLYQPSQFGFEATLYIPHAEFGEDIQDLYQEIEEMGDEQVDDFVEMEKEQHAFWKKKKKKKKKKTVQLASAL</sequence>
<dbReference type="OrthoDB" id="3777651at2759"/>
<feature type="region of interest" description="Disordered" evidence="1">
    <location>
        <begin position="200"/>
        <end position="229"/>
    </location>
</feature>
<accession>W6Z831</accession>
<keyword evidence="3" id="KW-1185">Reference proteome</keyword>
<dbReference type="HOGENOM" id="CLU_047857_0_0_1"/>
<dbReference type="KEGG" id="bor:COCMIDRAFT_6875"/>
<feature type="compositionally biased region" description="Low complexity" evidence="1">
    <location>
        <begin position="15"/>
        <end position="24"/>
    </location>
</feature>
<dbReference type="AlphaFoldDB" id="W6Z831"/>
<organism evidence="2 3">
    <name type="scientific">Bipolaris oryzae ATCC 44560</name>
    <dbReference type="NCBI Taxonomy" id="930090"/>
    <lineage>
        <taxon>Eukaryota</taxon>
        <taxon>Fungi</taxon>
        <taxon>Dikarya</taxon>
        <taxon>Ascomycota</taxon>
        <taxon>Pezizomycotina</taxon>
        <taxon>Dothideomycetes</taxon>
        <taxon>Pleosporomycetidae</taxon>
        <taxon>Pleosporales</taxon>
        <taxon>Pleosporineae</taxon>
        <taxon>Pleosporaceae</taxon>
        <taxon>Bipolaris</taxon>
    </lineage>
</organism>
<name>W6Z831_COCMI</name>
<dbReference type="EMBL" id="KI964021">
    <property type="protein sequence ID" value="EUC43709.1"/>
    <property type="molecule type" value="Genomic_DNA"/>
</dbReference>
<dbReference type="Proteomes" id="UP000054032">
    <property type="component" value="Unassembled WGS sequence"/>
</dbReference>
<evidence type="ECO:0000256" key="1">
    <source>
        <dbReference type="SAM" id="MobiDB-lite"/>
    </source>
</evidence>
<feature type="compositionally biased region" description="Polar residues" evidence="1">
    <location>
        <begin position="216"/>
        <end position="229"/>
    </location>
</feature>
<evidence type="ECO:0000313" key="3">
    <source>
        <dbReference type="Proteomes" id="UP000054032"/>
    </source>
</evidence>
<reference evidence="2 3" key="1">
    <citation type="journal article" date="2013" name="PLoS Genet.">
        <title>Comparative genome structure, secondary metabolite, and effector coding capacity across Cochliobolus pathogens.</title>
        <authorList>
            <person name="Condon B.J."/>
            <person name="Leng Y."/>
            <person name="Wu D."/>
            <person name="Bushley K.E."/>
            <person name="Ohm R.A."/>
            <person name="Otillar R."/>
            <person name="Martin J."/>
            <person name="Schackwitz W."/>
            <person name="Grimwood J."/>
            <person name="MohdZainudin N."/>
            <person name="Xue C."/>
            <person name="Wang R."/>
            <person name="Manning V.A."/>
            <person name="Dhillon B."/>
            <person name="Tu Z.J."/>
            <person name="Steffenson B.J."/>
            <person name="Salamov A."/>
            <person name="Sun H."/>
            <person name="Lowry S."/>
            <person name="LaButti K."/>
            <person name="Han J."/>
            <person name="Copeland A."/>
            <person name="Lindquist E."/>
            <person name="Barry K."/>
            <person name="Schmutz J."/>
            <person name="Baker S.E."/>
            <person name="Ciuffetti L.M."/>
            <person name="Grigoriev I.V."/>
            <person name="Zhong S."/>
            <person name="Turgeon B.G."/>
        </authorList>
    </citation>
    <scope>NUCLEOTIDE SEQUENCE [LARGE SCALE GENOMIC DNA]</scope>
    <source>
        <strain evidence="2 3">ATCC 44560</strain>
    </source>
</reference>
<gene>
    <name evidence="2" type="ORF">COCMIDRAFT_6875</name>
</gene>
<feature type="region of interest" description="Disordered" evidence="1">
    <location>
        <begin position="1"/>
        <end position="39"/>
    </location>
</feature>
<proteinExistence type="predicted"/>
<dbReference type="eggNOG" id="ENOG502TGYW">
    <property type="taxonomic scope" value="Eukaryota"/>
</dbReference>
<dbReference type="RefSeq" id="XP_007689751.1">
    <property type="nucleotide sequence ID" value="XM_007691561.1"/>
</dbReference>
<evidence type="ECO:0000313" key="2">
    <source>
        <dbReference type="EMBL" id="EUC43709.1"/>
    </source>
</evidence>
<protein>
    <submittedName>
        <fullName evidence="2">Uncharacterized protein</fullName>
    </submittedName>
</protein>